<dbReference type="PROSITE" id="PS51257">
    <property type="entry name" value="PROKAR_LIPOPROTEIN"/>
    <property type="match status" value="1"/>
</dbReference>
<evidence type="ECO:0000313" key="4">
    <source>
        <dbReference type="Proteomes" id="UP000655751"/>
    </source>
</evidence>
<reference evidence="3" key="1">
    <citation type="submission" date="2020-11" db="EMBL/GenBank/DDBJ databases">
        <title>Nocardia NEAU-351.nov., a novel actinomycete isolated from the cow dung.</title>
        <authorList>
            <person name="Zhang X."/>
        </authorList>
    </citation>
    <scope>NUCLEOTIDE SEQUENCE</scope>
    <source>
        <strain evidence="3">NEAU-351</strain>
    </source>
</reference>
<sequence>MTDLMIRAGIVLLLGVSCVGLGYFVRVLQVLREEPRRRSEPRHVAAHQSGSPWGGYSQPDTRTVEIIKEVPDPQQAERIDELEHEINGIVYGLIRAYNVSETERTRLQIRQVLETSEVYPFDAEAGEIYTEHGGRYDAVEHRLTEHANHDRVIAESIRVGWEDRARRIWLPAEVAVWTTDRSLGRAPQETIR</sequence>
<dbReference type="RefSeq" id="WP_196151912.1">
    <property type="nucleotide sequence ID" value="NZ_JADMLG010000011.1"/>
</dbReference>
<evidence type="ECO:0000256" key="2">
    <source>
        <dbReference type="SAM" id="Phobius"/>
    </source>
</evidence>
<organism evidence="3 4">
    <name type="scientific">Nocardia bovistercoris</name>
    <dbReference type="NCBI Taxonomy" id="2785916"/>
    <lineage>
        <taxon>Bacteria</taxon>
        <taxon>Bacillati</taxon>
        <taxon>Actinomycetota</taxon>
        <taxon>Actinomycetes</taxon>
        <taxon>Mycobacteriales</taxon>
        <taxon>Nocardiaceae</taxon>
        <taxon>Nocardia</taxon>
    </lineage>
</organism>
<accession>A0A931IFR5</accession>
<dbReference type="AlphaFoldDB" id="A0A931IFR5"/>
<keyword evidence="4" id="KW-1185">Reference proteome</keyword>
<keyword evidence="2" id="KW-0812">Transmembrane</keyword>
<keyword evidence="2" id="KW-1133">Transmembrane helix</keyword>
<comment type="caution">
    <text evidence="3">The sequence shown here is derived from an EMBL/GenBank/DDBJ whole genome shotgun (WGS) entry which is preliminary data.</text>
</comment>
<feature type="transmembrane region" description="Helical" evidence="2">
    <location>
        <begin position="6"/>
        <end position="28"/>
    </location>
</feature>
<protein>
    <submittedName>
        <fullName evidence="3">Uncharacterized protein</fullName>
    </submittedName>
</protein>
<evidence type="ECO:0000256" key="1">
    <source>
        <dbReference type="SAM" id="MobiDB-lite"/>
    </source>
</evidence>
<gene>
    <name evidence="3" type="ORF">IT779_25400</name>
</gene>
<keyword evidence="2" id="KW-0472">Membrane</keyword>
<evidence type="ECO:0000313" key="3">
    <source>
        <dbReference type="EMBL" id="MBH0779611.1"/>
    </source>
</evidence>
<dbReference type="EMBL" id="JADMLG010000011">
    <property type="protein sequence ID" value="MBH0779611.1"/>
    <property type="molecule type" value="Genomic_DNA"/>
</dbReference>
<dbReference type="Proteomes" id="UP000655751">
    <property type="component" value="Unassembled WGS sequence"/>
</dbReference>
<name>A0A931IFR5_9NOCA</name>
<feature type="region of interest" description="Disordered" evidence="1">
    <location>
        <begin position="38"/>
        <end position="58"/>
    </location>
</feature>
<proteinExistence type="predicted"/>